<dbReference type="InterPro" id="IPR000120">
    <property type="entry name" value="Amidase"/>
</dbReference>
<gene>
    <name evidence="2" type="ORF">GCM10011498_16770</name>
</gene>
<proteinExistence type="predicted"/>
<dbReference type="InterPro" id="IPR036928">
    <property type="entry name" value="AS_sf"/>
</dbReference>
<organism evidence="2 3">
    <name type="scientific">Neptunicoccus cionae</name>
    <dbReference type="NCBI Taxonomy" id="2035344"/>
    <lineage>
        <taxon>Bacteria</taxon>
        <taxon>Pseudomonadati</taxon>
        <taxon>Pseudomonadota</taxon>
        <taxon>Alphaproteobacteria</taxon>
        <taxon>Rhodobacterales</taxon>
        <taxon>Paracoccaceae</taxon>
        <taxon>Neptunicoccus</taxon>
    </lineage>
</organism>
<dbReference type="PROSITE" id="PS00571">
    <property type="entry name" value="AMIDASES"/>
    <property type="match status" value="1"/>
</dbReference>
<keyword evidence="3" id="KW-1185">Reference proteome</keyword>
<reference evidence="2" key="2">
    <citation type="submission" date="2020-09" db="EMBL/GenBank/DDBJ databases">
        <authorList>
            <person name="Sun Q."/>
            <person name="Zhou Y."/>
        </authorList>
    </citation>
    <scope>NUCLEOTIDE SEQUENCE</scope>
    <source>
        <strain evidence="2">CGMCC 1.15880</strain>
    </source>
</reference>
<dbReference type="PANTHER" id="PTHR11895:SF76">
    <property type="entry name" value="INDOLEACETAMIDE HYDROLASE"/>
    <property type="match status" value="1"/>
</dbReference>
<dbReference type="RefSeq" id="WP_188673291.1">
    <property type="nucleotide sequence ID" value="NZ_BMKA01000002.1"/>
</dbReference>
<protein>
    <submittedName>
        <fullName evidence="2">Amidase</fullName>
    </submittedName>
</protein>
<name>A0A916QWM4_9RHOB</name>
<dbReference type="Gene3D" id="3.90.1300.10">
    <property type="entry name" value="Amidase signature (AS) domain"/>
    <property type="match status" value="1"/>
</dbReference>
<sequence length="477" mass="50796">MAEFTGPELCGKTAREVVGLLKRREVSSKELLDAAYTRIDAVGPAINATVTQCRGRAYAQAETASNADQSDPGWLGGLPVGIKDLNEVGGVVTTMGSLGMKDYVSPVSSPLVEMMENRGAVITGKTNTPEFGAGGNTFNEVFGYTRNPWDTRKNAGGSSGGAAASLAAGETWLSSGSDLAGSLRTPAGYCGVCGFRPTPGRAGGGPGPAGFLNEGINGPMARDVEDVALFLDAMTGFDPRMPISLHAPEVSFQEAVKQEKNDIRIAFSADQGGFAPVEREIRDILEGAMKTAERAGMRVEEGCPETPALYDSYVALRGMHYGAVNNFVPDEVKKHFKRTLQENIAVGVNQSSHDIYLAQRGRTEVYHQMREFLQDHDVLAIPVVGLEPTLVEQEYPTVVDGQELTDYVDWLRFSFLATTAALPALAMPAGFTKSGMPIGIQLVGPPKGDALVLQVGLALERALNLPKGPIDPNVRHV</sequence>
<dbReference type="Pfam" id="PF01425">
    <property type="entry name" value="Amidase"/>
    <property type="match status" value="1"/>
</dbReference>
<accession>A0A916QWM4</accession>
<dbReference type="GO" id="GO:0003824">
    <property type="term" value="F:catalytic activity"/>
    <property type="evidence" value="ECO:0007669"/>
    <property type="project" value="InterPro"/>
</dbReference>
<dbReference type="Proteomes" id="UP000628017">
    <property type="component" value="Unassembled WGS sequence"/>
</dbReference>
<evidence type="ECO:0000313" key="2">
    <source>
        <dbReference type="EMBL" id="GGA16865.1"/>
    </source>
</evidence>
<dbReference type="InterPro" id="IPR020556">
    <property type="entry name" value="Amidase_CS"/>
</dbReference>
<dbReference type="AlphaFoldDB" id="A0A916QWM4"/>
<evidence type="ECO:0000259" key="1">
    <source>
        <dbReference type="Pfam" id="PF01425"/>
    </source>
</evidence>
<dbReference type="PANTHER" id="PTHR11895">
    <property type="entry name" value="TRANSAMIDASE"/>
    <property type="match status" value="1"/>
</dbReference>
<feature type="domain" description="Amidase" evidence="1">
    <location>
        <begin position="30"/>
        <end position="453"/>
    </location>
</feature>
<dbReference type="SUPFAM" id="SSF75304">
    <property type="entry name" value="Amidase signature (AS) enzymes"/>
    <property type="match status" value="1"/>
</dbReference>
<comment type="caution">
    <text evidence="2">The sequence shown here is derived from an EMBL/GenBank/DDBJ whole genome shotgun (WGS) entry which is preliminary data.</text>
</comment>
<dbReference type="EMBL" id="BMKA01000002">
    <property type="protein sequence ID" value="GGA16865.1"/>
    <property type="molecule type" value="Genomic_DNA"/>
</dbReference>
<evidence type="ECO:0000313" key="3">
    <source>
        <dbReference type="Proteomes" id="UP000628017"/>
    </source>
</evidence>
<reference evidence="2" key="1">
    <citation type="journal article" date="2014" name="Int. J. Syst. Evol. Microbiol.">
        <title>Complete genome sequence of Corynebacterium casei LMG S-19264T (=DSM 44701T), isolated from a smear-ripened cheese.</title>
        <authorList>
            <consortium name="US DOE Joint Genome Institute (JGI-PGF)"/>
            <person name="Walter F."/>
            <person name="Albersmeier A."/>
            <person name="Kalinowski J."/>
            <person name="Ruckert C."/>
        </authorList>
    </citation>
    <scope>NUCLEOTIDE SEQUENCE</scope>
    <source>
        <strain evidence="2">CGMCC 1.15880</strain>
    </source>
</reference>
<dbReference type="InterPro" id="IPR023631">
    <property type="entry name" value="Amidase_dom"/>
</dbReference>